<dbReference type="AlphaFoldDB" id="A0A392V4S7"/>
<feature type="non-terminal residue" evidence="2">
    <location>
        <position position="61"/>
    </location>
</feature>
<sequence length="61" mass="6658">MASSSQINNDGNDHAAIETSPHREHDTVLSPVQNNDKQVPENDPREGQETSLSSEDGEDVQ</sequence>
<feature type="compositionally biased region" description="Basic and acidic residues" evidence="1">
    <location>
        <begin position="38"/>
        <end position="48"/>
    </location>
</feature>
<accession>A0A392V4S7</accession>
<evidence type="ECO:0000256" key="1">
    <source>
        <dbReference type="SAM" id="MobiDB-lite"/>
    </source>
</evidence>
<comment type="caution">
    <text evidence="2">The sequence shown here is derived from an EMBL/GenBank/DDBJ whole genome shotgun (WGS) entry which is preliminary data.</text>
</comment>
<protein>
    <submittedName>
        <fullName evidence="2">Uncharacterized protein</fullName>
    </submittedName>
</protein>
<name>A0A392V4S7_9FABA</name>
<dbReference type="Proteomes" id="UP000265520">
    <property type="component" value="Unassembled WGS sequence"/>
</dbReference>
<proteinExistence type="predicted"/>
<dbReference type="EMBL" id="LXQA011039084">
    <property type="protein sequence ID" value="MCI82259.1"/>
    <property type="molecule type" value="Genomic_DNA"/>
</dbReference>
<reference evidence="2 3" key="1">
    <citation type="journal article" date="2018" name="Front. Plant Sci.">
        <title>Red Clover (Trifolium pratense) and Zigzag Clover (T. medium) - A Picture of Genomic Similarities and Differences.</title>
        <authorList>
            <person name="Dluhosova J."/>
            <person name="Istvanek J."/>
            <person name="Nedelnik J."/>
            <person name="Repkova J."/>
        </authorList>
    </citation>
    <scope>NUCLEOTIDE SEQUENCE [LARGE SCALE GENOMIC DNA]</scope>
    <source>
        <strain evidence="3">cv. 10/8</strain>
        <tissue evidence="2">Leaf</tissue>
    </source>
</reference>
<feature type="compositionally biased region" description="Polar residues" evidence="1">
    <location>
        <begin position="1"/>
        <end position="10"/>
    </location>
</feature>
<evidence type="ECO:0000313" key="2">
    <source>
        <dbReference type="EMBL" id="MCI82259.1"/>
    </source>
</evidence>
<feature type="compositionally biased region" description="Basic and acidic residues" evidence="1">
    <location>
        <begin position="11"/>
        <end position="27"/>
    </location>
</feature>
<feature type="region of interest" description="Disordered" evidence="1">
    <location>
        <begin position="1"/>
        <end position="61"/>
    </location>
</feature>
<evidence type="ECO:0000313" key="3">
    <source>
        <dbReference type="Proteomes" id="UP000265520"/>
    </source>
</evidence>
<organism evidence="2 3">
    <name type="scientific">Trifolium medium</name>
    <dbReference type="NCBI Taxonomy" id="97028"/>
    <lineage>
        <taxon>Eukaryota</taxon>
        <taxon>Viridiplantae</taxon>
        <taxon>Streptophyta</taxon>
        <taxon>Embryophyta</taxon>
        <taxon>Tracheophyta</taxon>
        <taxon>Spermatophyta</taxon>
        <taxon>Magnoliopsida</taxon>
        <taxon>eudicotyledons</taxon>
        <taxon>Gunneridae</taxon>
        <taxon>Pentapetalae</taxon>
        <taxon>rosids</taxon>
        <taxon>fabids</taxon>
        <taxon>Fabales</taxon>
        <taxon>Fabaceae</taxon>
        <taxon>Papilionoideae</taxon>
        <taxon>50 kb inversion clade</taxon>
        <taxon>NPAAA clade</taxon>
        <taxon>Hologalegina</taxon>
        <taxon>IRL clade</taxon>
        <taxon>Trifolieae</taxon>
        <taxon>Trifolium</taxon>
    </lineage>
</organism>
<keyword evidence="3" id="KW-1185">Reference proteome</keyword>